<accession>A0A7G9S724</accession>
<dbReference type="Proteomes" id="UP000515934">
    <property type="component" value="Chromosome"/>
</dbReference>
<reference evidence="2 3" key="1">
    <citation type="submission" date="2020-08" db="EMBL/GenBank/DDBJ databases">
        <title>Genome sequence of Leucobacter denitrificans KACC 14055T.</title>
        <authorList>
            <person name="Hyun D.-W."/>
            <person name="Bae J.-W."/>
        </authorList>
    </citation>
    <scope>NUCLEOTIDE SEQUENCE [LARGE SCALE GENOMIC DNA]</scope>
    <source>
        <strain evidence="2 3">KACC 14055</strain>
    </source>
</reference>
<sequence length="251" mass="26366">MATVGLVLARKTASAPRDLVWAHVVDAELRQVWWPGSQVEASLGGSVSEQWSDGAGDSEVVRDASGVIDVCISGHVLGFRWRDAADEFETEVLLTLRSGESTADGSADSAYPSGAVGASESTDITVSETGFGRFADASERIADAQQGWIELLTALVTTVEAAVETADSAPGENLAPYEENRSEASPDAPTSPDAEPDSTEVGEDDSEAEIDAEAEPNVEPEAELKAESEAETESESETEAELSFDDLIRGA</sequence>
<evidence type="ECO:0000256" key="1">
    <source>
        <dbReference type="SAM" id="MobiDB-lite"/>
    </source>
</evidence>
<protein>
    <recommendedName>
        <fullName evidence="4">SRPBCC domain-containing protein</fullName>
    </recommendedName>
</protein>
<dbReference type="AlphaFoldDB" id="A0A7G9S724"/>
<dbReference type="Gene3D" id="3.30.530.20">
    <property type="match status" value="1"/>
</dbReference>
<feature type="compositionally biased region" description="Acidic residues" evidence="1">
    <location>
        <begin position="194"/>
        <end position="221"/>
    </location>
</feature>
<name>A0A7G9S724_9MICO</name>
<evidence type="ECO:0000313" key="2">
    <source>
        <dbReference type="EMBL" id="QNN63649.1"/>
    </source>
</evidence>
<dbReference type="InterPro" id="IPR023393">
    <property type="entry name" value="START-like_dom_sf"/>
</dbReference>
<evidence type="ECO:0000313" key="3">
    <source>
        <dbReference type="Proteomes" id="UP000515934"/>
    </source>
</evidence>
<gene>
    <name evidence="2" type="ORF">H9L06_04935</name>
</gene>
<dbReference type="SUPFAM" id="SSF55961">
    <property type="entry name" value="Bet v1-like"/>
    <property type="match status" value="1"/>
</dbReference>
<organism evidence="2 3">
    <name type="scientific">Leucobacter denitrificans</name>
    <dbReference type="NCBI Taxonomy" id="683042"/>
    <lineage>
        <taxon>Bacteria</taxon>
        <taxon>Bacillati</taxon>
        <taxon>Actinomycetota</taxon>
        <taxon>Actinomycetes</taxon>
        <taxon>Micrococcales</taxon>
        <taxon>Microbacteriaceae</taxon>
        <taxon>Leucobacter</taxon>
    </lineage>
</organism>
<dbReference type="EMBL" id="CP060716">
    <property type="protein sequence ID" value="QNN63649.1"/>
    <property type="molecule type" value="Genomic_DNA"/>
</dbReference>
<keyword evidence="3" id="KW-1185">Reference proteome</keyword>
<feature type="region of interest" description="Disordered" evidence="1">
    <location>
        <begin position="166"/>
        <end position="251"/>
    </location>
</feature>
<dbReference type="RefSeq" id="WP_187556107.1">
    <property type="nucleotide sequence ID" value="NZ_CP060716.1"/>
</dbReference>
<proteinExistence type="predicted"/>
<evidence type="ECO:0008006" key="4">
    <source>
        <dbReference type="Google" id="ProtNLM"/>
    </source>
</evidence>
<feature type="compositionally biased region" description="Acidic residues" evidence="1">
    <location>
        <begin position="229"/>
        <end position="244"/>
    </location>
</feature>
<dbReference type="KEGG" id="ldn:H9L06_04935"/>
<feature type="region of interest" description="Disordered" evidence="1">
    <location>
        <begin position="101"/>
        <end position="122"/>
    </location>
</feature>